<dbReference type="Pfam" id="PF07227">
    <property type="entry name" value="PHD_Oberon"/>
    <property type="match status" value="1"/>
</dbReference>
<keyword evidence="4" id="KW-0862">Zinc</keyword>
<evidence type="ECO:0000256" key="3">
    <source>
        <dbReference type="ARBA" id="ARBA00022771"/>
    </source>
</evidence>
<dbReference type="InterPro" id="IPR056990">
    <property type="entry name" value="VIN3-like_C"/>
</dbReference>
<keyword evidence="2" id="KW-0479">Metal-binding</keyword>
<gene>
    <name evidence="9" type="ORF">SSX86_020169</name>
</gene>
<feature type="region of interest" description="Disordered" evidence="6">
    <location>
        <begin position="1"/>
        <end position="28"/>
    </location>
</feature>
<accession>A0AAP0CSM2</accession>
<evidence type="ECO:0000256" key="2">
    <source>
        <dbReference type="ARBA" id="ARBA00022723"/>
    </source>
</evidence>
<organism evidence="9 10">
    <name type="scientific">Deinandra increscens subsp. villosa</name>
    <dbReference type="NCBI Taxonomy" id="3103831"/>
    <lineage>
        <taxon>Eukaryota</taxon>
        <taxon>Viridiplantae</taxon>
        <taxon>Streptophyta</taxon>
        <taxon>Embryophyta</taxon>
        <taxon>Tracheophyta</taxon>
        <taxon>Spermatophyta</taxon>
        <taxon>Magnoliopsida</taxon>
        <taxon>eudicotyledons</taxon>
        <taxon>Gunneridae</taxon>
        <taxon>Pentapetalae</taxon>
        <taxon>asterids</taxon>
        <taxon>campanulids</taxon>
        <taxon>Asterales</taxon>
        <taxon>Asteraceae</taxon>
        <taxon>Asteroideae</taxon>
        <taxon>Heliantheae alliance</taxon>
        <taxon>Madieae</taxon>
        <taxon>Madiinae</taxon>
        <taxon>Deinandra</taxon>
    </lineage>
</organism>
<dbReference type="Proteomes" id="UP001408789">
    <property type="component" value="Unassembled WGS sequence"/>
</dbReference>
<keyword evidence="10" id="KW-1185">Reference proteome</keyword>
<sequence length="476" mass="52445">MSPKSQPSRKHTRKGENPIRIPPIKEPCSGSKWSSTRICRNSACRAVLSTVDRFCKRCSCCICHLFDNNKDPSLWLECTSDSPCGSSCHIECALHRGKVGVIDLGQLMQLDGSYCCASCGKISGILGYWKKQLTIAKDSQHVDDLCYRIYLSFRLLDGTSKFKDLHEIVKEAKIKLETEVGPLNGVFAKMSRGSVSRLSVAGDVQELCNAAIQKADKLSAILSSANLDGKGHSEARCFTSIVDIPHKNLPDATVPHNEGTAGEPDSRFEVPDLGRILRLTWVGERGNLDEISGADFSGLGQTVNPDTSKADALPFTSHGPDLKLVRVPDLNEGVVPNDSCRDEADHGSGGSENWDQYGPNGEVPAVDFRAGVSRKRPAITVADGCNRAFPFPTCRGGPGNLDDNYEHCVKTIRSLECQGYLEQEFRKKLLTWYSLWSTEQERRVVNTFIQTLVDDPRSLARQLVDSFAYIMNSKRS</sequence>
<keyword evidence="5" id="KW-0539">Nucleus</keyword>
<dbReference type="PANTHER" id="PTHR46286:SF1">
    <property type="entry name" value="VIN3-LIKE PROTEIN 1"/>
    <property type="match status" value="1"/>
</dbReference>
<dbReference type="GO" id="GO:0005634">
    <property type="term" value="C:nucleus"/>
    <property type="evidence" value="ECO:0007669"/>
    <property type="project" value="UniProtKB-SubCell"/>
</dbReference>
<evidence type="ECO:0000256" key="5">
    <source>
        <dbReference type="ARBA" id="ARBA00023242"/>
    </source>
</evidence>
<dbReference type="Pfam" id="PF23380">
    <property type="entry name" value="VIN3_C"/>
    <property type="match status" value="1"/>
</dbReference>
<evidence type="ECO:0000256" key="1">
    <source>
        <dbReference type="ARBA" id="ARBA00004123"/>
    </source>
</evidence>
<reference evidence="9 10" key="1">
    <citation type="submission" date="2024-04" db="EMBL/GenBank/DDBJ databases">
        <title>The reference genome of an endangered Asteraceae, Deinandra increscens subsp. villosa, native to the Central Coast of California.</title>
        <authorList>
            <person name="Guilliams M."/>
            <person name="Hasenstab-Lehman K."/>
            <person name="Meyer R."/>
            <person name="Mcevoy S."/>
        </authorList>
    </citation>
    <scope>NUCLEOTIDE SEQUENCE [LARGE SCALE GENOMIC DNA]</scope>
    <source>
        <tissue evidence="9">Leaf</tissue>
    </source>
</reference>
<evidence type="ECO:0000259" key="8">
    <source>
        <dbReference type="Pfam" id="PF23380"/>
    </source>
</evidence>
<evidence type="ECO:0000259" key="7">
    <source>
        <dbReference type="Pfam" id="PF07227"/>
    </source>
</evidence>
<evidence type="ECO:0008006" key="11">
    <source>
        <dbReference type="Google" id="ProtNLM"/>
    </source>
</evidence>
<dbReference type="GO" id="GO:0040029">
    <property type="term" value="P:epigenetic regulation of gene expression"/>
    <property type="evidence" value="ECO:0007669"/>
    <property type="project" value="InterPro"/>
</dbReference>
<comment type="caution">
    <text evidence="9">The sequence shown here is derived from an EMBL/GenBank/DDBJ whole genome shotgun (WGS) entry which is preliminary data.</text>
</comment>
<evidence type="ECO:0000313" key="10">
    <source>
        <dbReference type="Proteomes" id="UP001408789"/>
    </source>
</evidence>
<protein>
    <recommendedName>
        <fullName evidence="11">Oberon PHD finger domain-containing protein</fullName>
    </recommendedName>
</protein>
<dbReference type="PANTHER" id="PTHR46286">
    <property type="entry name" value="VIN3-LIKE PROTEIN 2-RELATED"/>
    <property type="match status" value="1"/>
</dbReference>
<feature type="region of interest" description="Disordered" evidence="6">
    <location>
        <begin position="337"/>
        <end position="360"/>
    </location>
</feature>
<comment type="subcellular location">
    <subcellularLocation>
        <location evidence="1">Nucleus</location>
    </subcellularLocation>
</comment>
<dbReference type="GO" id="GO:0008270">
    <property type="term" value="F:zinc ion binding"/>
    <property type="evidence" value="ECO:0007669"/>
    <property type="project" value="UniProtKB-KW"/>
</dbReference>
<proteinExistence type="predicted"/>
<name>A0AAP0CSM2_9ASTR</name>
<keyword evidence="3" id="KW-0863">Zinc-finger</keyword>
<evidence type="ECO:0000256" key="6">
    <source>
        <dbReference type="SAM" id="MobiDB-lite"/>
    </source>
</evidence>
<dbReference type="GO" id="GO:0010048">
    <property type="term" value="P:vernalization response"/>
    <property type="evidence" value="ECO:0007669"/>
    <property type="project" value="InterPro"/>
</dbReference>
<dbReference type="InterPro" id="IPR032881">
    <property type="entry name" value="Oberon-like_PHD"/>
</dbReference>
<dbReference type="AlphaFoldDB" id="A0AAP0CSM2"/>
<dbReference type="EMBL" id="JBCNJP010000020">
    <property type="protein sequence ID" value="KAK9059467.1"/>
    <property type="molecule type" value="Genomic_DNA"/>
</dbReference>
<dbReference type="InterPro" id="IPR044514">
    <property type="entry name" value="VIN3-like"/>
</dbReference>
<feature type="domain" description="Oberon-like PHD finger" evidence="7">
    <location>
        <begin position="39"/>
        <end position="153"/>
    </location>
</feature>
<evidence type="ECO:0000313" key="9">
    <source>
        <dbReference type="EMBL" id="KAK9059467.1"/>
    </source>
</evidence>
<evidence type="ECO:0000256" key="4">
    <source>
        <dbReference type="ARBA" id="ARBA00022833"/>
    </source>
</evidence>
<feature type="domain" description="VIN3-like C-terminal" evidence="8">
    <location>
        <begin position="402"/>
        <end position="475"/>
    </location>
</feature>